<organism evidence="2 3">
    <name type="scientific">Hericium alpestre</name>
    <dbReference type="NCBI Taxonomy" id="135208"/>
    <lineage>
        <taxon>Eukaryota</taxon>
        <taxon>Fungi</taxon>
        <taxon>Dikarya</taxon>
        <taxon>Basidiomycota</taxon>
        <taxon>Agaricomycotina</taxon>
        <taxon>Agaricomycetes</taxon>
        <taxon>Russulales</taxon>
        <taxon>Hericiaceae</taxon>
        <taxon>Hericium</taxon>
    </lineage>
</organism>
<evidence type="ECO:0000313" key="2">
    <source>
        <dbReference type="EMBL" id="TFY79558.1"/>
    </source>
</evidence>
<dbReference type="Proteomes" id="UP000298061">
    <property type="component" value="Unassembled WGS sequence"/>
</dbReference>
<reference evidence="2 3" key="1">
    <citation type="submission" date="2019-02" db="EMBL/GenBank/DDBJ databases">
        <title>Genome sequencing of the rare red list fungi Hericium alpestre (H. flagellum).</title>
        <authorList>
            <person name="Buettner E."/>
            <person name="Kellner H."/>
        </authorList>
    </citation>
    <scope>NUCLEOTIDE SEQUENCE [LARGE SCALE GENOMIC DNA]</scope>
    <source>
        <strain evidence="2 3">DSM 108284</strain>
    </source>
</reference>
<protein>
    <submittedName>
        <fullName evidence="2">Uncharacterized protein</fullName>
    </submittedName>
</protein>
<name>A0A4Z0A1G9_9AGAM</name>
<dbReference type="OrthoDB" id="3235325at2759"/>
<feature type="region of interest" description="Disordered" evidence="1">
    <location>
        <begin position="39"/>
        <end position="60"/>
    </location>
</feature>
<proteinExistence type="predicted"/>
<evidence type="ECO:0000256" key="1">
    <source>
        <dbReference type="SAM" id="MobiDB-lite"/>
    </source>
</evidence>
<sequence>MPRADQSGGLHLPLSLSLGMQAMSPSLGEQQHNLQNVSSRNAGHTTGYLTASGGSLSATPSRLPTTTAFIESNQALQVLREADHHTLVYSRNPVYGALLQEKEELKIQVAALSTVNTALKQVNQPATFFTKREESSPPAAGTMFHDTSSKTLLPRAEILMPLLAADHPQILYWKVETYRSEKKKRKRLASLNGAPGKKGKQHAAKGKNIMMWYIQDDSGKKINGHRATDIRGLARAIFEQLLRAGEAPVVWSEIACDAQEFYYSEMCRRYPEL</sequence>
<evidence type="ECO:0000313" key="3">
    <source>
        <dbReference type="Proteomes" id="UP000298061"/>
    </source>
</evidence>
<dbReference type="EMBL" id="SFCI01000481">
    <property type="protein sequence ID" value="TFY79558.1"/>
    <property type="molecule type" value="Genomic_DNA"/>
</dbReference>
<feature type="region of interest" description="Disordered" evidence="1">
    <location>
        <begin position="184"/>
        <end position="204"/>
    </location>
</feature>
<gene>
    <name evidence="2" type="ORF">EWM64_g4451</name>
</gene>
<keyword evidence="3" id="KW-1185">Reference proteome</keyword>
<comment type="caution">
    <text evidence="2">The sequence shown here is derived from an EMBL/GenBank/DDBJ whole genome shotgun (WGS) entry which is preliminary data.</text>
</comment>
<dbReference type="STRING" id="135208.A0A4Z0A1G9"/>
<dbReference type="AlphaFoldDB" id="A0A4Z0A1G9"/>
<accession>A0A4Z0A1G9</accession>